<comment type="similarity">
    <text evidence="1 2">Belongs to the dTDP-4-dehydrorhamnose reductase family.</text>
</comment>
<dbReference type="GO" id="GO:0019305">
    <property type="term" value="P:dTDP-rhamnose biosynthetic process"/>
    <property type="evidence" value="ECO:0007669"/>
    <property type="project" value="UniProtKB-UniPathway"/>
</dbReference>
<dbReference type="GO" id="GO:0008831">
    <property type="term" value="F:dTDP-4-dehydrorhamnose reductase activity"/>
    <property type="evidence" value="ECO:0007669"/>
    <property type="project" value="UniProtKB-EC"/>
</dbReference>
<feature type="domain" description="RmlD-like substrate binding" evidence="3">
    <location>
        <begin position="1"/>
        <end position="276"/>
    </location>
</feature>
<dbReference type="STRING" id="1423735.FC15_GL001580"/>
<dbReference type="InterPro" id="IPR036291">
    <property type="entry name" value="NAD(P)-bd_dom_sf"/>
</dbReference>
<evidence type="ECO:0000313" key="5">
    <source>
        <dbReference type="Proteomes" id="UP000051315"/>
    </source>
</evidence>
<dbReference type="Pfam" id="PF04321">
    <property type="entry name" value="RmlD_sub_bind"/>
    <property type="match status" value="1"/>
</dbReference>
<dbReference type="EC" id="1.1.1.133" evidence="2"/>
<dbReference type="GO" id="GO:0005829">
    <property type="term" value="C:cytosol"/>
    <property type="evidence" value="ECO:0007669"/>
    <property type="project" value="TreeGrafter"/>
</dbReference>
<keyword evidence="5" id="KW-1185">Reference proteome</keyword>
<dbReference type="PANTHER" id="PTHR10491:SF4">
    <property type="entry name" value="METHIONINE ADENOSYLTRANSFERASE 2 SUBUNIT BETA"/>
    <property type="match status" value="1"/>
</dbReference>
<dbReference type="PANTHER" id="PTHR10491">
    <property type="entry name" value="DTDP-4-DEHYDRORHAMNOSE REDUCTASE"/>
    <property type="match status" value="1"/>
</dbReference>
<dbReference type="UniPathway" id="UPA00124"/>
<dbReference type="NCBIfam" id="TIGR01214">
    <property type="entry name" value="rmlD"/>
    <property type="match status" value="1"/>
</dbReference>
<evidence type="ECO:0000313" key="4">
    <source>
        <dbReference type="EMBL" id="KRM09810.1"/>
    </source>
</evidence>
<gene>
    <name evidence="4" type="ORF">FC15_GL001580</name>
</gene>
<evidence type="ECO:0000259" key="3">
    <source>
        <dbReference type="Pfam" id="PF04321"/>
    </source>
</evidence>
<name>A0A0R1VWE6_9LACO</name>
<comment type="function">
    <text evidence="2">Catalyzes the reduction of dTDP-6-deoxy-L-lyxo-4-hexulose to yield dTDP-L-rhamnose.</text>
</comment>
<comment type="pathway">
    <text evidence="2">Carbohydrate biosynthesis; dTDP-L-rhamnose biosynthesis.</text>
</comment>
<dbReference type="Gene3D" id="3.90.25.10">
    <property type="entry name" value="UDP-galactose 4-epimerase, domain 1"/>
    <property type="match status" value="1"/>
</dbReference>
<reference evidence="4 5" key="1">
    <citation type="journal article" date="2015" name="Genome Announc.">
        <title>Expanding the biotechnology potential of lactobacilli through comparative genomics of 213 strains and associated genera.</title>
        <authorList>
            <person name="Sun Z."/>
            <person name="Harris H.M."/>
            <person name="McCann A."/>
            <person name="Guo C."/>
            <person name="Argimon S."/>
            <person name="Zhang W."/>
            <person name="Yang X."/>
            <person name="Jeffery I.B."/>
            <person name="Cooney J.C."/>
            <person name="Kagawa T.F."/>
            <person name="Liu W."/>
            <person name="Song Y."/>
            <person name="Salvetti E."/>
            <person name="Wrobel A."/>
            <person name="Rasinkangas P."/>
            <person name="Parkhill J."/>
            <person name="Rea M.C."/>
            <person name="O'Sullivan O."/>
            <person name="Ritari J."/>
            <person name="Douillard F.P."/>
            <person name="Paul Ross R."/>
            <person name="Yang R."/>
            <person name="Briner A.E."/>
            <person name="Felis G.E."/>
            <person name="de Vos W.M."/>
            <person name="Barrangou R."/>
            <person name="Klaenhammer T.R."/>
            <person name="Caufield P.W."/>
            <person name="Cui Y."/>
            <person name="Zhang H."/>
            <person name="O'Toole P.W."/>
        </authorList>
    </citation>
    <scope>NUCLEOTIDE SEQUENCE [LARGE SCALE GENOMIC DNA]</scope>
    <source>
        <strain evidence="4 5">DSM 17758</strain>
    </source>
</reference>
<keyword evidence="2" id="KW-0521">NADP</keyword>
<dbReference type="Proteomes" id="UP000051315">
    <property type="component" value="Unassembled WGS sequence"/>
</dbReference>
<organism evidence="4 5">
    <name type="scientific">Lapidilactobacillus concavus DSM 17758</name>
    <dbReference type="NCBI Taxonomy" id="1423735"/>
    <lineage>
        <taxon>Bacteria</taxon>
        <taxon>Bacillati</taxon>
        <taxon>Bacillota</taxon>
        <taxon>Bacilli</taxon>
        <taxon>Lactobacillales</taxon>
        <taxon>Lactobacillaceae</taxon>
        <taxon>Lapidilactobacillus</taxon>
    </lineage>
</organism>
<accession>A0A0R1VWE6</accession>
<comment type="caution">
    <text evidence="4">The sequence shown here is derived from an EMBL/GenBank/DDBJ whole genome shotgun (WGS) entry which is preliminary data.</text>
</comment>
<dbReference type="CDD" id="cd05254">
    <property type="entry name" value="dTDP_HR_like_SDR_e"/>
    <property type="match status" value="1"/>
</dbReference>
<dbReference type="AlphaFoldDB" id="A0A0R1VWE6"/>
<dbReference type="InterPro" id="IPR029903">
    <property type="entry name" value="RmlD-like-bd"/>
</dbReference>
<evidence type="ECO:0000256" key="2">
    <source>
        <dbReference type="RuleBase" id="RU364082"/>
    </source>
</evidence>
<dbReference type="FunFam" id="3.40.50.720:FF:000159">
    <property type="entry name" value="dTDP-4-dehydrorhamnose reductase"/>
    <property type="match status" value="1"/>
</dbReference>
<dbReference type="Gene3D" id="3.40.50.720">
    <property type="entry name" value="NAD(P)-binding Rossmann-like Domain"/>
    <property type="match status" value="1"/>
</dbReference>
<dbReference type="InterPro" id="IPR005913">
    <property type="entry name" value="dTDP_dehydrorham_reduct"/>
</dbReference>
<evidence type="ECO:0000256" key="1">
    <source>
        <dbReference type="ARBA" id="ARBA00010944"/>
    </source>
</evidence>
<dbReference type="RefSeq" id="WP_057824564.1">
    <property type="nucleotide sequence ID" value="NZ_AZFX01000044.1"/>
</dbReference>
<protein>
    <recommendedName>
        <fullName evidence="2">dTDP-4-dehydrorhamnose reductase</fullName>
        <ecNumber evidence="2">1.1.1.133</ecNumber>
    </recommendedName>
</protein>
<dbReference type="PATRIC" id="fig|1423735.3.peg.1639"/>
<proteinExistence type="inferred from homology"/>
<sequence length="279" mass="31497">MEILITGANGQLGTELRHLLDERGKAYTGTDTHELDITDEAAVNAYFEANQPKIVYHCAAYTAVDAAEEEPGKHIDEQVNVVGTTNIAKAAAKVGATLIYISTDYVFDGTNPGMYTENDQPAPKNEYGRTKFLGEQAVAKYAEKYYIIRTSWVFGLYGHNFVYTMLKLAETHDKLTVVDDQFGRPTWTRTLAEFMDYAVEKNLDYGLYQLSNENSCNWYEFAKEILKDTKTTVTPVTSEQYPQKAYRPRHSIMDLSKVEATGFKIPTWQEALAAFKAKM</sequence>
<dbReference type="OrthoDB" id="9803892at2"/>
<dbReference type="SUPFAM" id="SSF51735">
    <property type="entry name" value="NAD(P)-binding Rossmann-fold domains"/>
    <property type="match status" value="1"/>
</dbReference>
<dbReference type="EMBL" id="AZFX01000044">
    <property type="protein sequence ID" value="KRM09810.1"/>
    <property type="molecule type" value="Genomic_DNA"/>
</dbReference>
<keyword evidence="2" id="KW-0560">Oxidoreductase</keyword>